<keyword evidence="6" id="KW-0822">Tryptophan biosynthesis</keyword>
<evidence type="ECO:0000256" key="2">
    <source>
        <dbReference type="ARBA" id="ARBA00004696"/>
    </source>
</evidence>
<keyword evidence="7" id="KW-0057">Aromatic amino acid biosynthesis</keyword>
<keyword evidence="4" id="KW-0028">Amino-acid biosynthesis</keyword>
<protein>
    <recommendedName>
        <fullName evidence="3">indole-3-glycerol-phosphate synthase</fullName>
        <ecNumber evidence="3">4.1.1.48</ecNumber>
    </recommendedName>
</protein>
<proteinExistence type="predicted"/>
<organism evidence="10 11">
    <name type="scientific">Methanospirillum hungatei JF-1 (strain ATCC 27890 / DSM 864 / NBRC 100397 / JF-1)</name>
    <dbReference type="NCBI Taxonomy" id="323259"/>
    <lineage>
        <taxon>Archaea</taxon>
        <taxon>Methanobacteriati</taxon>
        <taxon>Methanobacteriota</taxon>
        <taxon>Stenosarchaea group</taxon>
        <taxon>Methanomicrobia</taxon>
        <taxon>Methanomicrobiales</taxon>
        <taxon>Methanospirillaceae</taxon>
        <taxon>Methanospirillum</taxon>
    </lineage>
</organism>
<dbReference type="UniPathway" id="UPA00035">
    <property type="reaction ID" value="UER00043"/>
</dbReference>
<dbReference type="SUPFAM" id="SSF51366">
    <property type="entry name" value="Ribulose-phoshate binding barrel"/>
    <property type="match status" value="1"/>
</dbReference>
<dbReference type="STRING" id="323259.Mhun_1788"/>
<dbReference type="RefSeq" id="WP_011448773.1">
    <property type="nucleotide sequence ID" value="NC_007796.1"/>
</dbReference>
<evidence type="ECO:0000259" key="9">
    <source>
        <dbReference type="Pfam" id="PF00218"/>
    </source>
</evidence>
<dbReference type="InterPro" id="IPR011060">
    <property type="entry name" value="RibuloseP-bd_barrel"/>
</dbReference>
<evidence type="ECO:0000256" key="6">
    <source>
        <dbReference type="ARBA" id="ARBA00022822"/>
    </source>
</evidence>
<gene>
    <name evidence="10" type="ordered locus">Mhun_1788</name>
</gene>
<keyword evidence="11" id="KW-1185">Reference proteome</keyword>
<dbReference type="GeneID" id="3924437"/>
<accession>Q2FKX4</accession>
<dbReference type="GO" id="GO:0000162">
    <property type="term" value="P:L-tryptophan biosynthetic process"/>
    <property type="evidence" value="ECO:0007669"/>
    <property type="project" value="UniProtKB-UniPathway"/>
</dbReference>
<dbReference type="HOGENOM" id="CLU_034247_0_1_2"/>
<dbReference type="PANTHER" id="PTHR22854:SF2">
    <property type="entry name" value="INDOLE-3-GLYCEROL-PHOSPHATE SYNTHASE"/>
    <property type="match status" value="1"/>
</dbReference>
<comment type="pathway">
    <text evidence="2">Amino-acid biosynthesis; L-tryptophan biosynthesis; L-tryptophan from chorismate: step 4/5.</text>
</comment>
<evidence type="ECO:0000256" key="8">
    <source>
        <dbReference type="ARBA" id="ARBA00023239"/>
    </source>
</evidence>
<dbReference type="CDD" id="cd00331">
    <property type="entry name" value="IGPS"/>
    <property type="match status" value="1"/>
</dbReference>
<dbReference type="EMBL" id="CP000254">
    <property type="protein sequence ID" value="ABD41509.1"/>
    <property type="molecule type" value="Genomic_DNA"/>
</dbReference>
<sequence>MILDDIVASAHRRASELPGFFQTPSHTPISLKDAIIQKRRTHAHPVIAELKFASPSRGIIRRETKPEDVATELVHGGCCALSVLTEPEYFSGCSATIPAIRDKVTVPILRKDFIVDEQQLDETRALGADAVLLIAGVLGEETGHFVEATKKRGLEPLLEVHTRQEARMAVDTDAELIGINNRDLRTFKTDLSTTKRIAPLIHQAGRTVVSLSGMIWPCDIRFMSHYADGFLIGSSIMSSKNPGKRVEGLVYA</sequence>
<evidence type="ECO:0000313" key="11">
    <source>
        <dbReference type="Proteomes" id="UP000001941"/>
    </source>
</evidence>
<reference evidence="11" key="1">
    <citation type="journal article" date="2016" name="Stand. Genomic Sci.">
        <title>Complete genome sequence of Methanospirillum hungatei type strain JF1.</title>
        <authorList>
            <person name="Gunsalus R.P."/>
            <person name="Cook L.E."/>
            <person name="Crable B."/>
            <person name="Rohlin L."/>
            <person name="McDonald E."/>
            <person name="Mouttaki H."/>
            <person name="Sieber J.R."/>
            <person name="Poweleit N."/>
            <person name="Zhou H."/>
            <person name="Lapidus A.L."/>
            <person name="Daligault H.E."/>
            <person name="Land M."/>
            <person name="Gilna P."/>
            <person name="Ivanova N."/>
            <person name="Kyrpides N."/>
            <person name="Culley D.E."/>
            <person name="McInerney M.J."/>
        </authorList>
    </citation>
    <scope>NUCLEOTIDE SEQUENCE [LARGE SCALE GENOMIC DNA]</scope>
    <source>
        <strain evidence="11">ATCC 27890 / DSM 864 / NBRC 100397 / JF-1</strain>
    </source>
</reference>
<dbReference type="InterPro" id="IPR013798">
    <property type="entry name" value="Indole-3-glycerol_P_synth_dom"/>
</dbReference>
<dbReference type="GO" id="GO:0004425">
    <property type="term" value="F:indole-3-glycerol-phosphate synthase activity"/>
    <property type="evidence" value="ECO:0007669"/>
    <property type="project" value="UniProtKB-EC"/>
</dbReference>
<evidence type="ECO:0000256" key="5">
    <source>
        <dbReference type="ARBA" id="ARBA00022793"/>
    </source>
</evidence>
<evidence type="ECO:0000256" key="4">
    <source>
        <dbReference type="ARBA" id="ARBA00022605"/>
    </source>
</evidence>
<dbReference type="EC" id="4.1.1.48" evidence="3"/>
<dbReference type="InParanoid" id="Q2FKX4"/>
<dbReference type="eggNOG" id="arCOG01088">
    <property type="taxonomic scope" value="Archaea"/>
</dbReference>
<dbReference type="EnsemblBacteria" id="ABD41509">
    <property type="protein sequence ID" value="ABD41509"/>
    <property type="gene ID" value="Mhun_1788"/>
</dbReference>
<dbReference type="InterPro" id="IPR045186">
    <property type="entry name" value="Indole-3-glycerol_P_synth"/>
</dbReference>
<name>Q2FKX4_METHJ</name>
<dbReference type="FunCoup" id="Q2FKX4">
    <property type="interactions" value="111"/>
</dbReference>
<dbReference type="Gene3D" id="3.20.20.70">
    <property type="entry name" value="Aldolase class I"/>
    <property type="match status" value="1"/>
</dbReference>
<feature type="domain" description="Indole-3-glycerol phosphate synthase" evidence="9">
    <location>
        <begin position="25"/>
        <end position="247"/>
    </location>
</feature>
<comment type="catalytic activity">
    <reaction evidence="1">
        <text>1-(2-carboxyphenylamino)-1-deoxy-D-ribulose 5-phosphate + H(+) = (1S,2R)-1-C-(indol-3-yl)glycerol 3-phosphate + CO2 + H2O</text>
        <dbReference type="Rhea" id="RHEA:23476"/>
        <dbReference type="ChEBI" id="CHEBI:15377"/>
        <dbReference type="ChEBI" id="CHEBI:15378"/>
        <dbReference type="ChEBI" id="CHEBI:16526"/>
        <dbReference type="ChEBI" id="CHEBI:58613"/>
        <dbReference type="ChEBI" id="CHEBI:58866"/>
        <dbReference type="EC" id="4.1.1.48"/>
    </reaction>
</comment>
<dbReference type="OrthoDB" id="15223at2157"/>
<evidence type="ECO:0000256" key="1">
    <source>
        <dbReference type="ARBA" id="ARBA00001633"/>
    </source>
</evidence>
<evidence type="ECO:0000313" key="10">
    <source>
        <dbReference type="EMBL" id="ABD41509.1"/>
    </source>
</evidence>
<keyword evidence="8 10" id="KW-0456">Lyase</keyword>
<dbReference type="Proteomes" id="UP000001941">
    <property type="component" value="Chromosome"/>
</dbReference>
<dbReference type="KEGG" id="mhu:Mhun_1788"/>
<evidence type="ECO:0000256" key="3">
    <source>
        <dbReference type="ARBA" id="ARBA00012362"/>
    </source>
</evidence>
<dbReference type="PANTHER" id="PTHR22854">
    <property type="entry name" value="TRYPTOPHAN BIOSYNTHESIS PROTEIN"/>
    <property type="match status" value="1"/>
</dbReference>
<evidence type="ECO:0000256" key="7">
    <source>
        <dbReference type="ARBA" id="ARBA00023141"/>
    </source>
</evidence>
<dbReference type="GO" id="GO:0004640">
    <property type="term" value="F:phosphoribosylanthranilate isomerase activity"/>
    <property type="evidence" value="ECO:0007669"/>
    <property type="project" value="TreeGrafter"/>
</dbReference>
<keyword evidence="5" id="KW-0210">Decarboxylase</keyword>
<dbReference type="InterPro" id="IPR013785">
    <property type="entry name" value="Aldolase_TIM"/>
</dbReference>
<dbReference type="AlphaFoldDB" id="Q2FKX4"/>
<dbReference type="Pfam" id="PF00218">
    <property type="entry name" value="IGPS"/>
    <property type="match status" value="1"/>
</dbReference>